<keyword evidence="1" id="KW-0808">Transferase</keyword>
<dbReference type="Proteomes" id="UP000008957">
    <property type="component" value="Chromosome"/>
</dbReference>
<feature type="domain" description="Signal transduction histidine kinase subgroup 3 dimerisation and phosphoacceptor" evidence="7">
    <location>
        <begin position="173"/>
        <end position="236"/>
    </location>
</feature>
<dbReference type="KEGG" id="sbr:SY1_10200"/>
<feature type="domain" description="Histidine kinase/HSP90-like ATPase" evidence="5">
    <location>
        <begin position="282"/>
        <end position="371"/>
    </location>
</feature>
<dbReference type="Gene3D" id="3.30.565.10">
    <property type="entry name" value="Histidine kinase-like ATPase, C-terminal domain"/>
    <property type="match status" value="1"/>
</dbReference>
<reference evidence="9" key="1">
    <citation type="submission" date="2010-03" db="EMBL/GenBank/DDBJ databases">
        <title>The genome sequence of Synergistetes sp. SGP1.</title>
        <authorList>
            <consortium name="metaHIT consortium -- http://www.metahit.eu/"/>
            <person name="Pajon A."/>
            <person name="Turner K."/>
            <person name="Parkhill J."/>
            <person name="Wade W."/>
            <person name="Vartoukian S."/>
        </authorList>
    </citation>
    <scope>NUCLEOTIDE SEQUENCE [LARGE SCALE GENOMIC DNA]</scope>
    <source>
        <strain evidence="9">SGP1</strain>
    </source>
</reference>
<dbReference type="RefSeq" id="WP_015556399.1">
    <property type="nucleotide sequence ID" value="NC_021038.1"/>
</dbReference>
<accession>A0AB94IWV4</accession>
<keyword evidence="9" id="KW-1185">Reference proteome</keyword>
<dbReference type="InterPro" id="IPR036890">
    <property type="entry name" value="HATPase_C_sf"/>
</dbReference>
<dbReference type="PANTHER" id="PTHR24421">
    <property type="entry name" value="NITRATE/NITRITE SENSOR PROTEIN NARX-RELATED"/>
    <property type="match status" value="1"/>
</dbReference>
<feature type="coiled-coil region" evidence="4">
    <location>
        <begin position="20"/>
        <end position="122"/>
    </location>
</feature>
<proteinExistence type="predicted"/>
<dbReference type="GO" id="GO:0000155">
    <property type="term" value="F:phosphorelay sensor kinase activity"/>
    <property type="evidence" value="ECO:0007669"/>
    <property type="project" value="InterPro"/>
</dbReference>
<dbReference type="Pfam" id="PF05384">
    <property type="entry name" value="DegS"/>
    <property type="match status" value="1"/>
</dbReference>
<keyword evidence="4" id="KW-0175">Coiled coil</keyword>
<reference evidence="8 9" key="2">
    <citation type="submission" date="2010-03" db="EMBL/GenBank/DDBJ databases">
        <authorList>
            <person name="Pajon A."/>
        </authorList>
    </citation>
    <scope>NUCLEOTIDE SEQUENCE [LARGE SCALE GENOMIC DNA]</scope>
    <source>
        <strain evidence="8 9">SGP1</strain>
    </source>
</reference>
<dbReference type="GO" id="GO:0046983">
    <property type="term" value="F:protein dimerization activity"/>
    <property type="evidence" value="ECO:0007669"/>
    <property type="project" value="InterPro"/>
</dbReference>
<sequence length="376" mass="41584">MSDKVAVLEDRILQFIQQSLDELNSIRKEEASRLEKARSRITAMSIELKELASGIDSASREYSSLREKLVLYSKQGLIAEEKEAYDRASESMKLHALLEERYRNLTQRRDELQKEERALSRVVSKSESMGTRLRMVMNLVALPEAMPAAQAAEIVNDGALVTAFQIAEREARSFAQELHDGPTQSFSALGLTLEMAQELMSRGEYTEAAGELKLALSQLRGGLSEVRSLLFGLSPTGIDMGFEVPLKRLADQVKRSWGTELTWKLTGKLEEVPLLQRGNVFKTVHQAVVNAAKSGAPHVKVTIGNSRRTVRGLIIDDGKGFDVEKEKAAARERGSYGLQNMEERVTVQGGEFTVSSVIGKGTTIAFKVPLRTGEGE</sequence>
<name>A0AB94IWV4_9BACT</name>
<dbReference type="InterPro" id="IPR050482">
    <property type="entry name" value="Sensor_HK_TwoCompSys"/>
</dbReference>
<protein>
    <submittedName>
        <fullName evidence="8">Histidine kinase-, DNA gyrase B-, and HSP90-like ATPase./Histidine kinase</fullName>
    </submittedName>
</protein>
<dbReference type="InterPro" id="IPR008595">
    <property type="entry name" value="DegS"/>
</dbReference>
<keyword evidence="3" id="KW-0902">Two-component regulatory system</keyword>
<evidence type="ECO:0000256" key="2">
    <source>
        <dbReference type="ARBA" id="ARBA00022777"/>
    </source>
</evidence>
<feature type="domain" description="Sensor DegS" evidence="6">
    <location>
        <begin position="11"/>
        <end position="140"/>
    </location>
</feature>
<evidence type="ECO:0000313" key="9">
    <source>
        <dbReference type="Proteomes" id="UP000008957"/>
    </source>
</evidence>
<evidence type="ECO:0000313" key="8">
    <source>
        <dbReference type="EMBL" id="CBL28252.1"/>
    </source>
</evidence>
<evidence type="ECO:0000259" key="7">
    <source>
        <dbReference type="Pfam" id="PF07730"/>
    </source>
</evidence>
<dbReference type="InterPro" id="IPR011712">
    <property type="entry name" value="Sig_transdc_His_kin_sub3_dim/P"/>
</dbReference>
<evidence type="ECO:0000259" key="6">
    <source>
        <dbReference type="Pfam" id="PF05384"/>
    </source>
</evidence>
<gene>
    <name evidence="8" type="ORF">SY1_10200</name>
</gene>
<dbReference type="Pfam" id="PF07730">
    <property type="entry name" value="HisKA_3"/>
    <property type="match status" value="1"/>
</dbReference>
<dbReference type="Gene3D" id="1.20.5.1930">
    <property type="match status" value="1"/>
</dbReference>
<keyword evidence="2" id="KW-0418">Kinase</keyword>
<organism evidence="8 9">
    <name type="scientific">Fretibacterium fastidiosum</name>
    <dbReference type="NCBI Taxonomy" id="651822"/>
    <lineage>
        <taxon>Bacteria</taxon>
        <taxon>Thermotogati</taxon>
        <taxon>Synergistota</taxon>
        <taxon>Synergistia</taxon>
        <taxon>Synergistales</taxon>
        <taxon>Aminobacteriaceae</taxon>
        <taxon>Fretibacterium</taxon>
    </lineage>
</organism>
<dbReference type="EMBL" id="FP929056">
    <property type="protein sequence ID" value="CBL28252.1"/>
    <property type="molecule type" value="Genomic_DNA"/>
</dbReference>
<evidence type="ECO:0000259" key="5">
    <source>
        <dbReference type="Pfam" id="PF02518"/>
    </source>
</evidence>
<evidence type="ECO:0000256" key="4">
    <source>
        <dbReference type="SAM" id="Coils"/>
    </source>
</evidence>
<dbReference type="Pfam" id="PF02518">
    <property type="entry name" value="HATPase_c"/>
    <property type="match status" value="1"/>
</dbReference>
<dbReference type="SUPFAM" id="SSF55874">
    <property type="entry name" value="ATPase domain of HSP90 chaperone/DNA topoisomerase II/histidine kinase"/>
    <property type="match status" value="1"/>
</dbReference>
<evidence type="ECO:0000256" key="1">
    <source>
        <dbReference type="ARBA" id="ARBA00022679"/>
    </source>
</evidence>
<dbReference type="AlphaFoldDB" id="A0AB94IWV4"/>
<dbReference type="CDD" id="cd16917">
    <property type="entry name" value="HATPase_UhpB-NarQ-NarX-like"/>
    <property type="match status" value="1"/>
</dbReference>
<dbReference type="InterPro" id="IPR003594">
    <property type="entry name" value="HATPase_dom"/>
</dbReference>
<evidence type="ECO:0000256" key="3">
    <source>
        <dbReference type="ARBA" id="ARBA00023012"/>
    </source>
</evidence>
<dbReference type="GO" id="GO:0016020">
    <property type="term" value="C:membrane"/>
    <property type="evidence" value="ECO:0007669"/>
    <property type="project" value="InterPro"/>
</dbReference>